<evidence type="ECO:0000313" key="1">
    <source>
        <dbReference type="EMBL" id="RZU12678.1"/>
    </source>
</evidence>
<reference evidence="1 2" key="1">
    <citation type="journal article" date="2015" name="Stand. Genomic Sci.">
        <title>Genomic Encyclopedia of Bacterial and Archaeal Type Strains, Phase III: the genomes of soil and plant-associated and newly described type strains.</title>
        <authorList>
            <person name="Whitman W.B."/>
            <person name="Woyke T."/>
            <person name="Klenk H.P."/>
            <person name="Zhou Y."/>
            <person name="Lilburn T.G."/>
            <person name="Beck B.J."/>
            <person name="De Vos P."/>
            <person name="Vandamme P."/>
            <person name="Eisen J.A."/>
            <person name="Garrity G."/>
            <person name="Hugenholtz P."/>
            <person name="Kyrpides N.C."/>
        </authorList>
    </citation>
    <scope>NUCLEOTIDE SEQUENCE [LARGE SCALE GENOMIC DNA]</scope>
    <source>
        <strain evidence="1 2">VKM Ac-2540</strain>
    </source>
</reference>
<comment type="caution">
    <text evidence="1">The sequence shown here is derived from an EMBL/GenBank/DDBJ whole genome shotgun (WGS) entry which is preliminary data.</text>
</comment>
<name>A0A4Q7WS54_9ACTN</name>
<evidence type="ECO:0000313" key="2">
    <source>
        <dbReference type="Proteomes" id="UP000292027"/>
    </source>
</evidence>
<gene>
    <name evidence="1" type="ORF">EV645_5951</name>
</gene>
<sequence length="60" mass="6489">MAEIKIVCDYPRSPRKLWQAMTDPAKLLGAVRKKMLTVGLPALLANLDDTGALRKPLAGA</sequence>
<proteinExistence type="predicted"/>
<keyword evidence="2" id="KW-1185">Reference proteome</keyword>
<organism evidence="1 2">
    <name type="scientific">Kribbella rubisoli</name>
    <dbReference type="NCBI Taxonomy" id="3075929"/>
    <lineage>
        <taxon>Bacteria</taxon>
        <taxon>Bacillati</taxon>
        <taxon>Actinomycetota</taxon>
        <taxon>Actinomycetes</taxon>
        <taxon>Propionibacteriales</taxon>
        <taxon>Kribbellaceae</taxon>
        <taxon>Kribbella</taxon>
    </lineage>
</organism>
<dbReference type="AlphaFoldDB" id="A0A4Q7WS54"/>
<dbReference type="EMBL" id="SHKR01000014">
    <property type="protein sequence ID" value="RZU12678.1"/>
    <property type="molecule type" value="Genomic_DNA"/>
</dbReference>
<dbReference type="RefSeq" id="WP_130447249.1">
    <property type="nucleotide sequence ID" value="NZ_SHKR01000014.1"/>
</dbReference>
<dbReference type="OrthoDB" id="9803476at2"/>
<dbReference type="Proteomes" id="UP000292027">
    <property type="component" value="Unassembled WGS sequence"/>
</dbReference>
<protein>
    <submittedName>
        <fullName evidence="1">Uncharacterized protein</fullName>
    </submittedName>
</protein>
<accession>A0A4Q7WS54</accession>